<dbReference type="KEGG" id="sus:Acid_4781"/>
<dbReference type="Gene3D" id="3.40.50.300">
    <property type="entry name" value="P-loop containing nucleotide triphosphate hydrolases"/>
    <property type="match status" value="1"/>
</dbReference>
<dbReference type="FunCoup" id="Q01X75">
    <property type="interactions" value="482"/>
</dbReference>
<dbReference type="PROSITE" id="PS51219">
    <property type="entry name" value="DPCK"/>
    <property type="match status" value="1"/>
</dbReference>
<dbReference type="STRING" id="234267.Acid_4781"/>
<dbReference type="EMBL" id="CP000473">
    <property type="protein sequence ID" value="ABJ85740.1"/>
    <property type="molecule type" value="Genomic_DNA"/>
</dbReference>
<protein>
    <recommendedName>
        <fullName evidence="5 6">Dephospho-CoA kinase</fullName>
        <ecNumber evidence="5 6">2.7.1.24</ecNumber>
    </recommendedName>
    <alternativeName>
        <fullName evidence="5">Dephosphocoenzyme A kinase</fullName>
    </alternativeName>
</protein>
<dbReference type="Pfam" id="PF01121">
    <property type="entry name" value="CoaE"/>
    <property type="match status" value="1"/>
</dbReference>
<dbReference type="AlphaFoldDB" id="Q01X75"/>
<keyword evidence="5 7" id="KW-0418">Kinase</keyword>
<evidence type="ECO:0000256" key="1">
    <source>
        <dbReference type="ARBA" id="ARBA00009018"/>
    </source>
</evidence>
<accession>Q01X75</accession>
<sequence length="201" mass="22083" precursor="true">MLKVGLTGGIGCGKSFVGEALADYGCLVVHADDLGHEVLARGGAGYALVVAEFGREILDDKGEIDRKALGALVFGYPERLDRLNAIVHPAVIRREEELLAEFAARHPDGIAVVEAAILVETGSYKRFDKLVLVTCREEQQVERAMRREGASEGDVRARIGRQMPLAEKRKFADFVIDTSGEKADTLRQTRAVYDTLRRIES</sequence>
<keyword evidence="4 5" id="KW-0173">Coenzyme A biosynthesis</keyword>
<dbReference type="eggNOG" id="COG0237">
    <property type="taxonomic scope" value="Bacteria"/>
</dbReference>
<dbReference type="InterPro" id="IPR027417">
    <property type="entry name" value="P-loop_NTPase"/>
</dbReference>
<keyword evidence="5" id="KW-0963">Cytoplasm</keyword>
<keyword evidence="5 7" id="KW-0808">Transferase</keyword>
<comment type="pathway">
    <text evidence="5">Cofactor biosynthesis; coenzyme A biosynthesis; CoA from (R)-pantothenate: step 5/5.</text>
</comment>
<dbReference type="HAMAP" id="MF_00376">
    <property type="entry name" value="Dephospho_CoA_kinase"/>
    <property type="match status" value="1"/>
</dbReference>
<dbReference type="InterPro" id="IPR001977">
    <property type="entry name" value="Depp_CoAkinase"/>
</dbReference>
<evidence type="ECO:0000256" key="4">
    <source>
        <dbReference type="ARBA" id="ARBA00022993"/>
    </source>
</evidence>
<dbReference type="UniPathway" id="UPA00241">
    <property type="reaction ID" value="UER00356"/>
</dbReference>
<dbReference type="PANTHER" id="PTHR10695:SF46">
    <property type="entry name" value="BIFUNCTIONAL COENZYME A SYNTHASE-RELATED"/>
    <property type="match status" value="1"/>
</dbReference>
<dbReference type="GO" id="GO:0015937">
    <property type="term" value="P:coenzyme A biosynthetic process"/>
    <property type="evidence" value="ECO:0007669"/>
    <property type="project" value="UniProtKB-UniRule"/>
</dbReference>
<comment type="similarity">
    <text evidence="1 5">Belongs to the CoaE family.</text>
</comment>
<dbReference type="NCBIfam" id="TIGR00152">
    <property type="entry name" value="dephospho-CoA kinase"/>
    <property type="match status" value="1"/>
</dbReference>
<reference evidence="7" key="1">
    <citation type="submission" date="2006-10" db="EMBL/GenBank/DDBJ databases">
        <title>Complete sequence of Solibacter usitatus Ellin6076.</title>
        <authorList>
            <consortium name="US DOE Joint Genome Institute"/>
            <person name="Copeland A."/>
            <person name="Lucas S."/>
            <person name="Lapidus A."/>
            <person name="Barry K."/>
            <person name="Detter J.C."/>
            <person name="Glavina del Rio T."/>
            <person name="Hammon N."/>
            <person name="Israni S."/>
            <person name="Dalin E."/>
            <person name="Tice H."/>
            <person name="Pitluck S."/>
            <person name="Thompson L.S."/>
            <person name="Brettin T."/>
            <person name="Bruce D."/>
            <person name="Han C."/>
            <person name="Tapia R."/>
            <person name="Gilna P."/>
            <person name="Schmutz J."/>
            <person name="Larimer F."/>
            <person name="Land M."/>
            <person name="Hauser L."/>
            <person name="Kyrpides N."/>
            <person name="Mikhailova N."/>
            <person name="Janssen P.H."/>
            <person name="Kuske C.R."/>
            <person name="Richardson P."/>
        </authorList>
    </citation>
    <scope>NUCLEOTIDE SEQUENCE</scope>
    <source>
        <strain evidence="7">Ellin6076</strain>
    </source>
</reference>
<evidence type="ECO:0000256" key="2">
    <source>
        <dbReference type="ARBA" id="ARBA00022741"/>
    </source>
</evidence>
<dbReference type="CDD" id="cd02022">
    <property type="entry name" value="DPCK"/>
    <property type="match status" value="1"/>
</dbReference>
<evidence type="ECO:0000256" key="6">
    <source>
        <dbReference type="NCBIfam" id="TIGR00152"/>
    </source>
</evidence>
<feature type="binding site" evidence="5">
    <location>
        <begin position="11"/>
        <end position="16"/>
    </location>
    <ligand>
        <name>ATP</name>
        <dbReference type="ChEBI" id="CHEBI:30616"/>
    </ligand>
</feature>
<keyword evidence="2 5" id="KW-0547">Nucleotide-binding</keyword>
<gene>
    <name evidence="5" type="primary">coaE</name>
    <name evidence="7" type="ordered locus">Acid_4781</name>
</gene>
<dbReference type="OrthoDB" id="9812943at2"/>
<organism evidence="7">
    <name type="scientific">Solibacter usitatus (strain Ellin6076)</name>
    <dbReference type="NCBI Taxonomy" id="234267"/>
    <lineage>
        <taxon>Bacteria</taxon>
        <taxon>Pseudomonadati</taxon>
        <taxon>Acidobacteriota</taxon>
        <taxon>Terriglobia</taxon>
        <taxon>Bryobacterales</taxon>
        <taxon>Solibacteraceae</taxon>
        <taxon>Candidatus Solibacter</taxon>
    </lineage>
</organism>
<evidence type="ECO:0000313" key="7">
    <source>
        <dbReference type="EMBL" id="ABJ85740.1"/>
    </source>
</evidence>
<dbReference type="HOGENOM" id="CLU_057180_1_1_0"/>
<comment type="function">
    <text evidence="5">Catalyzes the phosphorylation of the 3'-hydroxyl group of dephosphocoenzyme A to form coenzyme A.</text>
</comment>
<dbReference type="EC" id="2.7.1.24" evidence="5 6"/>
<dbReference type="GO" id="GO:0005737">
    <property type="term" value="C:cytoplasm"/>
    <property type="evidence" value="ECO:0007669"/>
    <property type="project" value="UniProtKB-SubCell"/>
</dbReference>
<dbReference type="GO" id="GO:0004140">
    <property type="term" value="F:dephospho-CoA kinase activity"/>
    <property type="evidence" value="ECO:0007669"/>
    <property type="project" value="UniProtKB-UniRule"/>
</dbReference>
<comment type="catalytic activity">
    <reaction evidence="5">
        <text>3'-dephospho-CoA + ATP = ADP + CoA + H(+)</text>
        <dbReference type="Rhea" id="RHEA:18245"/>
        <dbReference type="ChEBI" id="CHEBI:15378"/>
        <dbReference type="ChEBI" id="CHEBI:30616"/>
        <dbReference type="ChEBI" id="CHEBI:57287"/>
        <dbReference type="ChEBI" id="CHEBI:57328"/>
        <dbReference type="ChEBI" id="CHEBI:456216"/>
        <dbReference type="EC" id="2.7.1.24"/>
    </reaction>
</comment>
<comment type="subcellular location">
    <subcellularLocation>
        <location evidence="5">Cytoplasm</location>
    </subcellularLocation>
</comment>
<name>Q01X75_SOLUE</name>
<keyword evidence="3 5" id="KW-0067">ATP-binding</keyword>
<evidence type="ECO:0000256" key="5">
    <source>
        <dbReference type="HAMAP-Rule" id="MF_00376"/>
    </source>
</evidence>
<dbReference type="PANTHER" id="PTHR10695">
    <property type="entry name" value="DEPHOSPHO-COA KINASE-RELATED"/>
    <property type="match status" value="1"/>
</dbReference>
<evidence type="ECO:0000256" key="3">
    <source>
        <dbReference type="ARBA" id="ARBA00022840"/>
    </source>
</evidence>
<dbReference type="InParanoid" id="Q01X75"/>
<proteinExistence type="inferred from homology"/>
<dbReference type="SUPFAM" id="SSF52540">
    <property type="entry name" value="P-loop containing nucleoside triphosphate hydrolases"/>
    <property type="match status" value="1"/>
</dbReference>
<dbReference type="GO" id="GO:0005524">
    <property type="term" value="F:ATP binding"/>
    <property type="evidence" value="ECO:0007669"/>
    <property type="project" value="UniProtKB-UniRule"/>
</dbReference>